<dbReference type="Pfam" id="PF00535">
    <property type="entry name" value="Glycos_transf_2"/>
    <property type="match status" value="1"/>
</dbReference>
<gene>
    <name evidence="2" type="ORF">FYJ75_11320</name>
</gene>
<keyword evidence="2" id="KW-0808">Transferase</keyword>
<dbReference type="Gene3D" id="3.90.550.10">
    <property type="entry name" value="Spore Coat Polysaccharide Biosynthesis Protein SpsA, Chain A"/>
    <property type="match status" value="1"/>
</dbReference>
<reference evidence="2 3" key="1">
    <citation type="submission" date="2019-08" db="EMBL/GenBank/DDBJ databases">
        <title>In-depth cultivation of the pig gut microbiome towards novel bacterial diversity and tailored functional studies.</title>
        <authorList>
            <person name="Wylensek D."/>
            <person name="Hitch T.C.A."/>
            <person name="Clavel T."/>
        </authorList>
    </citation>
    <scope>NUCLEOTIDE SEQUENCE [LARGE SCALE GENOMIC DNA]</scope>
    <source>
        <strain evidence="2 3">MUC/MUC-530-WT-4D</strain>
    </source>
</reference>
<dbReference type="GO" id="GO:0016740">
    <property type="term" value="F:transferase activity"/>
    <property type="evidence" value="ECO:0007669"/>
    <property type="project" value="UniProtKB-KW"/>
</dbReference>
<dbReference type="InterPro" id="IPR029044">
    <property type="entry name" value="Nucleotide-diphossugar_trans"/>
</dbReference>
<evidence type="ECO:0000313" key="2">
    <source>
        <dbReference type="EMBL" id="MST75600.1"/>
    </source>
</evidence>
<dbReference type="SUPFAM" id="SSF53448">
    <property type="entry name" value="Nucleotide-diphospho-sugar transferases"/>
    <property type="match status" value="1"/>
</dbReference>
<evidence type="ECO:0000259" key="1">
    <source>
        <dbReference type="Pfam" id="PF00535"/>
    </source>
</evidence>
<dbReference type="GO" id="GO:0044010">
    <property type="term" value="P:single-species biofilm formation"/>
    <property type="evidence" value="ECO:0007669"/>
    <property type="project" value="TreeGrafter"/>
</dbReference>
<dbReference type="PANTHER" id="PTHR43685">
    <property type="entry name" value="GLYCOSYLTRANSFERASE"/>
    <property type="match status" value="1"/>
</dbReference>
<keyword evidence="3" id="KW-1185">Reference proteome</keyword>
<protein>
    <submittedName>
        <fullName evidence="2">Glycosyltransferase family 2 protein</fullName>
    </submittedName>
</protein>
<organism evidence="2 3">
    <name type="scientific">Roseburia porci</name>
    <dbReference type="NCBI Taxonomy" id="2605790"/>
    <lineage>
        <taxon>Bacteria</taxon>
        <taxon>Bacillati</taxon>
        <taxon>Bacillota</taxon>
        <taxon>Clostridia</taxon>
        <taxon>Lachnospirales</taxon>
        <taxon>Lachnospiraceae</taxon>
        <taxon>Roseburia</taxon>
    </lineage>
</organism>
<dbReference type="EMBL" id="VUNI01000021">
    <property type="protein sequence ID" value="MST75600.1"/>
    <property type="molecule type" value="Genomic_DNA"/>
</dbReference>
<dbReference type="PANTHER" id="PTHR43685:SF13">
    <property type="entry name" value="O ANTIGEN BIOSYNTHESIS RHAMNOSYLTRANSFERASE RFBN"/>
    <property type="match status" value="1"/>
</dbReference>
<evidence type="ECO:0000313" key="3">
    <source>
        <dbReference type="Proteomes" id="UP000474024"/>
    </source>
</evidence>
<sequence>MLSNGTGQNKSRREYGFGGSIVEKTKTVSIIIPTLNAEGYLPPLIHALKTQTHVPEEILIVDSESTDQTCAIAKQEQIRVHKVKRSTFDHGGTRNLAAGLTTGDYIFFLSQDALPVNEHYIEEMVKSLEQDQVVMTSARQIARVTAPPIEKLTRRFNYPADSFVRTKADIARLGIKAYFFSDVCSAYRREFFEEMGGFESPILTNEDMLMASRAFGHGYAIGYCAEAKVYHSHKYTLTQQYKRNFDVSVFLQTHKDEIESGSSTGEGIRMVLYIEKELLKKGRIGSMIWCVFDSGAKFLGNRAGKKFASMSQETILKKTSNPGYWKKKFSDQK</sequence>
<feature type="domain" description="Glycosyltransferase 2-like" evidence="1">
    <location>
        <begin position="29"/>
        <end position="195"/>
    </location>
</feature>
<comment type="caution">
    <text evidence="2">The sequence shown here is derived from an EMBL/GenBank/DDBJ whole genome shotgun (WGS) entry which is preliminary data.</text>
</comment>
<dbReference type="AlphaFoldDB" id="A0A6L5YT16"/>
<dbReference type="InterPro" id="IPR001173">
    <property type="entry name" value="Glyco_trans_2-like"/>
</dbReference>
<name>A0A6L5YT16_9FIRM</name>
<dbReference type="InterPro" id="IPR050834">
    <property type="entry name" value="Glycosyltransf_2"/>
</dbReference>
<proteinExistence type="predicted"/>
<accession>A0A6L5YT16</accession>
<dbReference type="Proteomes" id="UP000474024">
    <property type="component" value="Unassembled WGS sequence"/>
</dbReference>